<comment type="caution">
    <text evidence="7">The sequence shown here is derived from an EMBL/GenBank/DDBJ whole genome shotgun (WGS) entry which is preliminary data.</text>
</comment>
<evidence type="ECO:0000256" key="3">
    <source>
        <dbReference type="ARBA" id="ARBA00022449"/>
    </source>
</evidence>
<dbReference type="PROSITE" id="PS51202">
    <property type="entry name" value="RCK_C"/>
    <property type="match status" value="2"/>
</dbReference>
<dbReference type="InterPro" id="IPR036721">
    <property type="entry name" value="RCK_C_sf"/>
</dbReference>
<keyword evidence="3" id="KW-0050">Antiport</keyword>
<organism evidence="7">
    <name type="scientific">bioreactor metagenome</name>
    <dbReference type="NCBI Taxonomy" id="1076179"/>
    <lineage>
        <taxon>unclassified sequences</taxon>
        <taxon>metagenomes</taxon>
        <taxon>ecological metagenomes</taxon>
    </lineage>
</organism>
<proteinExistence type="predicted"/>
<feature type="domain" description="RCK C-terminal" evidence="6">
    <location>
        <begin position="42"/>
        <end position="124"/>
    </location>
</feature>
<dbReference type="SUPFAM" id="SSF116726">
    <property type="entry name" value="TrkA C-terminal domain-like"/>
    <property type="match status" value="2"/>
</dbReference>
<feature type="transmembrane region" description="Helical" evidence="5">
    <location>
        <begin position="6"/>
        <end position="28"/>
    </location>
</feature>
<dbReference type="PANTHER" id="PTHR32507:SF7">
    <property type="entry name" value="K(+)_H(+) ANTIPORTER NHAP2"/>
    <property type="match status" value="1"/>
</dbReference>
<name>A0A645I9P3_9ZZZZ</name>
<gene>
    <name evidence="7" type="primary">nhaP2_9</name>
    <name evidence="7" type="ORF">SDC9_195424</name>
</gene>
<keyword evidence="5" id="KW-1133">Transmembrane helix</keyword>
<evidence type="ECO:0000256" key="1">
    <source>
        <dbReference type="ARBA" id="ARBA00004651"/>
    </source>
</evidence>
<evidence type="ECO:0000256" key="2">
    <source>
        <dbReference type="ARBA" id="ARBA00022448"/>
    </source>
</evidence>
<keyword evidence="5" id="KW-0812">Transmembrane</keyword>
<dbReference type="GO" id="GO:0008324">
    <property type="term" value="F:monoatomic cation transmembrane transporter activity"/>
    <property type="evidence" value="ECO:0007669"/>
    <property type="project" value="InterPro"/>
</dbReference>
<sequence length="178" mass="20014">MENDIFHIVFFIVLLSIALQGTLIPLVAKKLDMIDDNENVLKTFSDYSDETPVNFIELVIAPKNPWIDKKIKEIILPPGLLIVLILRDKKRVVPNGKTVIRENDIVILSAIAYSDETKINISEIKSTKNNKWNGKSISNIAYGPESIIIMIKRGEKFIIPNGKSVLKENDVLVVSTSE</sequence>
<dbReference type="GO" id="GO:0005886">
    <property type="term" value="C:plasma membrane"/>
    <property type="evidence" value="ECO:0007669"/>
    <property type="project" value="UniProtKB-SubCell"/>
</dbReference>
<dbReference type="GO" id="GO:0015297">
    <property type="term" value="F:antiporter activity"/>
    <property type="evidence" value="ECO:0007669"/>
    <property type="project" value="UniProtKB-KW"/>
</dbReference>
<accession>A0A645I9P3</accession>
<dbReference type="PANTHER" id="PTHR32507">
    <property type="entry name" value="NA(+)/H(+) ANTIPORTER 1"/>
    <property type="match status" value="1"/>
</dbReference>
<protein>
    <submittedName>
        <fullName evidence="7">K(+)/H(+) antiporter NhaP2</fullName>
    </submittedName>
</protein>
<keyword evidence="2" id="KW-0813">Transport</keyword>
<keyword evidence="4" id="KW-0406">Ion transport</keyword>
<dbReference type="InterPro" id="IPR006037">
    <property type="entry name" value="RCK_C"/>
</dbReference>
<dbReference type="AlphaFoldDB" id="A0A645I9P3"/>
<evidence type="ECO:0000256" key="4">
    <source>
        <dbReference type="ARBA" id="ARBA00023065"/>
    </source>
</evidence>
<evidence type="ECO:0000259" key="6">
    <source>
        <dbReference type="PROSITE" id="PS51202"/>
    </source>
</evidence>
<dbReference type="Gene3D" id="3.30.70.1450">
    <property type="entry name" value="Regulator of K+ conductance, C-terminal domain"/>
    <property type="match status" value="2"/>
</dbReference>
<dbReference type="Pfam" id="PF02080">
    <property type="entry name" value="TrkA_C"/>
    <property type="match status" value="2"/>
</dbReference>
<evidence type="ECO:0000313" key="7">
    <source>
        <dbReference type="EMBL" id="MPN47820.1"/>
    </source>
</evidence>
<feature type="domain" description="RCK C-terminal" evidence="6">
    <location>
        <begin position="127"/>
        <end position="178"/>
    </location>
</feature>
<reference evidence="7" key="1">
    <citation type="submission" date="2019-08" db="EMBL/GenBank/DDBJ databases">
        <authorList>
            <person name="Kucharzyk K."/>
            <person name="Murdoch R.W."/>
            <person name="Higgins S."/>
            <person name="Loffler F."/>
        </authorList>
    </citation>
    <scope>NUCLEOTIDE SEQUENCE</scope>
</reference>
<evidence type="ECO:0000256" key="5">
    <source>
        <dbReference type="SAM" id="Phobius"/>
    </source>
</evidence>
<keyword evidence="5" id="KW-0472">Membrane</keyword>
<comment type="subcellular location">
    <subcellularLocation>
        <location evidence="1">Cell membrane</location>
        <topology evidence="1">Multi-pass membrane protein</topology>
    </subcellularLocation>
</comment>
<dbReference type="EMBL" id="VSSQ01109605">
    <property type="protein sequence ID" value="MPN47820.1"/>
    <property type="molecule type" value="Genomic_DNA"/>
</dbReference>
<dbReference type="GO" id="GO:0006813">
    <property type="term" value="P:potassium ion transport"/>
    <property type="evidence" value="ECO:0007669"/>
    <property type="project" value="InterPro"/>
</dbReference>